<dbReference type="GO" id="GO:0022627">
    <property type="term" value="C:cytosolic small ribosomal subunit"/>
    <property type="evidence" value="ECO:0007669"/>
    <property type="project" value="TreeGrafter"/>
</dbReference>
<dbReference type="Gene3D" id="3.30.505.50">
    <property type="entry name" value="Sigma 54 modulation/S30EA ribosomal protein, C-terminal domain"/>
    <property type="match status" value="2"/>
</dbReference>
<sequence>MGAAAYAQEKIGRVLRHVSVPVLAVQVRLTRHRDPVEPIIAQANVDMNGRAVRVQVAASSTREAVDLLEARLRARLDHLARHHEAVRCARPDCGPATWQHGRAARTPLPYFPRPVEQREVVRHKSFALTGETCDEAAFDMELMDHDFHLFTEHGSGIDSVLYRADGEFLLAQLEPRSDTVTRGALPVTVSPLPAPTLTVDGAIERLELTGVPFVFFRDPNLRRGCVLYHRYDGHYGLITPTV</sequence>
<dbReference type="PANTHER" id="PTHR33231">
    <property type="entry name" value="30S RIBOSOMAL PROTEIN"/>
    <property type="match status" value="1"/>
</dbReference>
<evidence type="ECO:0000313" key="2">
    <source>
        <dbReference type="EMBL" id="RMI33532.1"/>
    </source>
</evidence>
<dbReference type="AlphaFoldDB" id="A0A3M2L743"/>
<dbReference type="Pfam" id="PF16321">
    <property type="entry name" value="Ribosom_S30AE_C"/>
    <property type="match status" value="2"/>
</dbReference>
<dbReference type="InterPro" id="IPR032528">
    <property type="entry name" value="Ribosom_S30AE_C"/>
</dbReference>
<dbReference type="GO" id="GO:0043024">
    <property type="term" value="F:ribosomal small subunit binding"/>
    <property type="evidence" value="ECO:0007669"/>
    <property type="project" value="TreeGrafter"/>
</dbReference>
<dbReference type="GO" id="GO:0045900">
    <property type="term" value="P:negative regulation of translational elongation"/>
    <property type="evidence" value="ECO:0007669"/>
    <property type="project" value="TreeGrafter"/>
</dbReference>
<dbReference type="Proteomes" id="UP000279275">
    <property type="component" value="Unassembled WGS sequence"/>
</dbReference>
<proteinExistence type="predicted"/>
<evidence type="ECO:0000313" key="3">
    <source>
        <dbReference type="Proteomes" id="UP000279275"/>
    </source>
</evidence>
<comment type="caution">
    <text evidence="2">The sequence shown here is derived from an EMBL/GenBank/DDBJ whole genome shotgun (WGS) entry which is preliminary data.</text>
</comment>
<gene>
    <name evidence="2" type="ORF">EBN03_10470</name>
</gene>
<dbReference type="OrthoDB" id="3825664at2"/>
<dbReference type="SUPFAM" id="SSF69754">
    <property type="entry name" value="Ribosome binding protein Y (YfiA homologue)"/>
    <property type="match status" value="1"/>
</dbReference>
<feature type="domain" description="Sigma 54 modulation/S30EA ribosomal protein C-terminal" evidence="1">
    <location>
        <begin position="192"/>
        <end position="237"/>
    </location>
</feature>
<dbReference type="InterPro" id="IPR050574">
    <property type="entry name" value="HPF/YfiA_ribosome-assoc"/>
</dbReference>
<evidence type="ECO:0000259" key="1">
    <source>
        <dbReference type="Pfam" id="PF16321"/>
    </source>
</evidence>
<organism evidence="2 3">
    <name type="scientific">Nocardia stercoris</name>
    <dbReference type="NCBI Taxonomy" id="2483361"/>
    <lineage>
        <taxon>Bacteria</taxon>
        <taxon>Bacillati</taxon>
        <taxon>Actinomycetota</taxon>
        <taxon>Actinomycetes</taxon>
        <taxon>Mycobacteriales</taxon>
        <taxon>Nocardiaceae</taxon>
        <taxon>Nocardia</taxon>
    </lineage>
</organism>
<protein>
    <submittedName>
        <fullName evidence="2">HPF/RaiA family ribosome-associated protein</fullName>
    </submittedName>
</protein>
<dbReference type="InterPro" id="IPR038416">
    <property type="entry name" value="Ribosom_S30AE_C_sf"/>
</dbReference>
<feature type="domain" description="Sigma 54 modulation/S30EA ribosomal protein C-terminal" evidence="1">
    <location>
        <begin position="116"/>
        <end position="165"/>
    </location>
</feature>
<accession>A0A3M2L743</accession>
<dbReference type="PANTHER" id="PTHR33231:SF1">
    <property type="entry name" value="30S RIBOSOMAL PROTEIN"/>
    <property type="match status" value="1"/>
</dbReference>
<keyword evidence="3" id="KW-1185">Reference proteome</keyword>
<dbReference type="InterPro" id="IPR036567">
    <property type="entry name" value="RHF-like"/>
</dbReference>
<name>A0A3M2L743_9NOCA</name>
<dbReference type="EMBL" id="RFFH01000003">
    <property type="protein sequence ID" value="RMI33532.1"/>
    <property type="molecule type" value="Genomic_DNA"/>
</dbReference>
<reference evidence="2 3" key="1">
    <citation type="submission" date="2018-10" db="EMBL/GenBank/DDBJ databases">
        <title>Isolation from cow dung.</title>
        <authorList>
            <person name="Ling L."/>
        </authorList>
    </citation>
    <scope>NUCLEOTIDE SEQUENCE [LARGE SCALE GENOMIC DNA]</scope>
    <source>
        <strain evidence="2 3">NEAU-LL90</strain>
    </source>
</reference>